<proteinExistence type="predicted"/>
<comment type="caution">
    <text evidence="1">The sequence shown here is derived from an EMBL/GenBank/DDBJ whole genome shotgun (WGS) entry which is preliminary data.</text>
</comment>
<evidence type="ECO:0000313" key="1">
    <source>
        <dbReference type="EMBL" id="MDJ1177581.1"/>
    </source>
</evidence>
<dbReference type="Gene3D" id="3.30.56.110">
    <property type="entry name" value="Protein of unknown function DUF2237"/>
    <property type="match status" value="1"/>
</dbReference>
<reference evidence="1 2" key="1">
    <citation type="submission" date="2023-01" db="EMBL/GenBank/DDBJ databases">
        <title>Novel diversity within Roseofilum (Cyanobacteria; Desertifilaceae) from marine benthic mats with descriptions of four novel species.</title>
        <authorList>
            <person name="Wang Y."/>
            <person name="Berthold D.E."/>
            <person name="Hu J."/>
            <person name="Lefler F.W."/>
            <person name="Laughinghouse H.D. IV."/>
        </authorList>
    </citation>
    <scope>NUCLEOTIDE SEQUENCE [LARGE SCALE GENOMIC DNA]</scope>
    <source>
        <strain evidence="1 2">BLCC-M91</strain>
    </source>
</reference>
<sequence length="52" mass="5506">MALGKLGIYQDSGLSAIAGFYLPPVVLSATHLNTLAVISLELLKEYTVDVEA</sequence>
<dbReference type="EMBL" id="JAQPOK010000012">
    <property type="protein sequence ID" value="MDJ1177581.1"/>
    <property type="molecule type" value="Genomic_DNA"/>
</dbReference>
<gene>
    <name evidence="1" type="ORF">PJF56_01770</name>
</gene>
<evidence type="ECO:0000313" key="2">
    <source>
        <dbReference type="Proteomes" id="UP001231370"/>
    </source>
</evidence>
<keyword evidence="2" id="KW-1185">Reference proteome</keyword>
<name>A0ABT7BEI2_9CYAN</name>
<dbReference type="Proteomes" id="UP001231370">
    <property type="component" value="Unassembled WGS sequence"/>
</dbReference>
<dbReference type="RefSeq" id="WP_283760911.1">
    <property type="nucleotide sequence ID" value="NZ_JAQPOK010000012.1"/>
</dbReference>
<organism evidence="1 2">
    <name type="scientific">Roseofilum halophilum BLCC-M91</name>
    <dbReference type="NCBI Taxonomy" id="3022259"/>
    <lineage>
        <taxon>Bacteria</taxon>
        <taxon>Bacillati</taxon>
        <taxon>Cyanobacteriota</taxon>
        <taxon>Cyanophyceae</taxon>
        <taxon>Desertifilales</taxon>
        <taxon>Desertifilaceae</taxon>
        <taxon>Roseofilum</taxon>
        <taxon>Roseofilum halophilum</taxon>
    </lineage>
</organism>
<accession>A0ABT7BEI2</accession>
<protein>
    <submittedName>
        <fullName evidence="1">Uncharacterized protein</fullName>
    </submittedName>
</protein>